<name>A0AAW0T187_SCYPA</name>
<feature type="compositionally biased region" description="Acidic residues" evidence="2">
    <location>
        <begin position="873"/>
        <end position="885"/>
    </location>
</feature>
<evidence type="ECO:0000256" key="1">
    <source>
        <dbReference type="SAM" id="Coils"/>
    </source>
</evidence>
<accession>A0AAW0T187</accession>
<feature type="compositionally biased region" description="Low complexity" evidence="2">
    <location>
        <begin position="666"/>
        <end position="677"/>
    </location>
</feature>
<keyword evidence="5" id="KW-1185">Reference proteome</keyword>
<keyword evidence="1" id="KW-0175">Coiled coil</keyword>
<feature type="compositionally biased region" description="Acidic residues" evidence="2">
    <location>
        <begin position="685"/>
        <end position="719"/>
    </location>
</feature>
<dbReference type="Pfam" id="PF02205">
    <property type="entry name" value="WH2"/>
    <property type="match status" value="1"/>
</dbReference>
<feature type="compositionally biased region" description="Pro residues" evidence="2">
    <location>
        <begin position="297"/>
        <end position="306"/>
    </location>
</feature>
<proteinExistence type="predicted"/>
<comment type="caution">
    <text evidence="4">The sequence shown here is derived from an EMBL/GenBank/DDBJ whole genome shotgun (WGS) entry which is preliminary data.</text>
</comment>
<dbReference type="InterPro" id="IPR003124">
    <property type="entry name" value="WH2_dom"/>
</dbReference>
<feature type="compositionally biased region" description="Low complexity" evidence="2">
    <location>
        <begin position="170"/>
        <end position="186"/>
    </location>
</feature>
<feature type="region of interest" description="Disordered" evidence="2">
    <location>
        <begin position="789"/>
        <end position="909"/>
    </location>
</feature>
<feature type="coiled-coil region" evidence="1">
    <location>
        <begin position="464"/>
        <end position="526"/>
    </location>
</feature>
<dbReference type="GO" id="GO:0003779">
    <property type="term" value="F:actin binding"/>
    <property type="evidence" value="ECO:0007669"/>
    <property type="project" value="InterPro"/>
</dbReference>
<dbReference type="EMBL" id="JARAKH010000041">
    <property type="protein sequence ID" value="KAK8380979.1"/>
    <property type="molecule type" value="Genomic_DNA"/>
</dbReference>
<dbReference type="SMART" id="SM00246">
    <property type="entry name" value="WH2"/>
    <property type="match status" value="2"/>
</dbReference>
<feature type="compositionally biased region" description="Basic and acidic residues" evidence="2">
    <location>
        <begin position="899"/>
        <end position="909"/>
    </location>
</feature>
<feature type="compositionally biased region" description="Acidic residues" evidence="2">
    <location>
        <begin position="269"/>
        <end position="278"/>
    </location>
</feature>
<reference evidence="4 5" key="1">
    <citation type="submission" date="2023-03" db="EMBL/GenBank/DDBJ databases">
        <title>High-quality genome of Scylla paramamosain provides insights in environmental adaptation.</title>
        <authorList>
            <person name="Zhang L."/>
        </authorList>
    </citation>
    <scope>NUCLEOTIDE SEQUENCE [LARGE SCALE GENOMIC DNA]</scope>
    <source>
        <strain evidence="4">LZ_2023a</strain>
        <tissue evidence="4">Muscle</tissue>
    </source>
</reference>
<sequence>MVFNGKGMGMGRNLLRHCSDRKKDSCYIRHVGNQWPLQRCGPLTHIPEGSKARDASGALRSAHSPPVPGCQIRAAPPCRSIHHRAIHCSQGTLDNPHFGLRLPSLVPRVRPPRAVLVEFRYGVNCEKVTHILTHRPPKGSGIREPSKSESPGSERQWQGDSWRRPNRWDQSPQTPTQQSMPSTPQPVQSAEPQANLVREPPVNSTMSVHAGDGDTLTGSENPTPWRKSSQHRNESPVASQPQHKSTLTWTPVQPATDSKQQQVNSVVEFSDDEDDFLEERETPQPTPQTNTPKVQSQPPPPPPPPSSKKQKDEGSGPPPPPPMPGLPPPPPPQPGSHPKRPTSAVKKQKLDQLKKAARSRPDWNGLLRDIESGIKLRRLPSCDKMDRSTPMLPNSRGKGGKFVYESEKPMAHNQLLHEIHRGVKLRKVKTNDRSKPCFKALGVKKLRRQLTMENINKLESIPSSSDEEEDIDKMRDDLQATKGQLEDEIKNRKKLERESKIYKIDIAALQAEVKRLKRQLRSAGINDPKPMTNGEADEIVPKLEKSMSKLRMHEDEVLDFSELDTLETEINNLKGQVDSYKKQAEDYTNKYNEVNQKLIVAENSASEWELRSNYYEKKFKALQKEHCIELPDIEIVGVQTDPIDFTPPPPSSPTEDDDRIPFPMPSKSGSRRSFASSVHKMESFKEEEEDDEDDDEEEEETEEESEESEEETEEEDEEKAAEKRAQNAARRLERDIKLMTNKLNNIKSKEERTREERKTIRDRMIKCCHDMKAEREMYFKTKRELDEMASAFKASDDEDDSSEDEDDSDDSDDSDEEEVPREKEEGEEWWLDDTTKKPIKLKKKKKKKLDANGEEEKDSEQLPDIQEPVWSESEQEESEVDDEKNDSEKRLTKLKTRTQKHEQKHATLRKDVSALKTKLEHSEELLAAEKRRRQRLDEELHIMLAELS</sequence>
<feature type="compositionally biased region" description="Basic and acidic residues" evidence="2">
    <location>
        <begin position="720"/>
        <end position="737"/>
    </location>
</feature>
<feature type="compositionally biased region" description="Basic residues" evidence="2">
    <location>
        <begin position="837"/>
        <end position="848"/>
    </location>
</feature>
<dbReference type="PROSITE" id="PS51082">
    <property type="entry name" value="WH2"/>
    <property type="match status" value="1"/>
</dbReference>
<evidence type="ECO:0000256" key="2">
    <source>
        <dbReference type="SAM" id="MobiDB-lite"/>
    </source>
</evidence>
<dbReference type="Proteomes" id="UP001487740">
    <property type="component" value="Unassembled WGS sequence"/>
</dbReference>
<dbReference type="AlphaFoldDB" id="A0AAW0T187"/>
<feature type="region of interest" description="Disordered" evidence="2">
    <location>
        <begin position="132"/>
        <end position="366"/>
    </location>
</feature>
<protein>
    <recommendedName>
        <fullName evidence="3">WH2 domain-containing protein</fullName>
    </recommendedName>
</protein>
<organism evidence="4 5">
    <name type="scientific">Scylla paramamosain</name>
    <name type="common">Mud crab</name>
    <dbReference type="NCBI Taxonomy" id="85552"/>
    <lineage>
        <taxon>Eukaryota</taxon>
        <taxon>Metazoa</taxon>
        <taxon>Ecdysozoa</taxon>
        <taxon>Arthropoda</taxon>
        <taxon>Crustacea</taxon>
        <taxon>Multicrustacea</taxon>
        <taxon>Malacostraca</taxon>
        <taxon>Eumalacostraca</taxon>
        <taxon>Eucarida</taxon>
        <taxon>Decapoda</taxon>
        <taxon>Pleocyemata</taxon>
        <taxon>Brachyura</taxon>
        <taxon>Eubrachyura</taxon>
        <taxon>Portunoidea</taxon>
        <taxon>Portunidae</taxon>
        <taxon>Portuninae</taxon>
        <taxon>Scylla</taxon>
    </lineage>
</organism>
<feature type="compositionally biased region" description="Polar residues" evidence="2">
    <location>
        <begin position="148"/>
        <end position="159"/>
    </location>
</feature>
<feature type="compositionally biased region" description="Pro residues" evidence="2">
    <location>
        <begin position="316"/>
        <end position="335"/>
    </location>
</feature>
<feature type="domain" description="WH2" evidence="3">
    <location>
        <begin position="411"/>
        <end position="428"/>
    </location>
</feature>
<evidence type="ECO:0000313" key="4">
    <source>
        <dbReference type="EMBL" id="KAK8380979.1"/>
    </source>
</evidence>
<feature type="compositionally biased region" description="Acidic residues" evidence="2">
    <location>
        <begin position="796"/>
        <end position="831"/>
    </location>
</feature>
<feature type="coiled-coil region" evidence="1">
    <location>
        <begin position="563"/>
        <end position="604"/>
    </location>
</feature>
<feature type="region of interest" description="Disordered" evidence="2">
    <location>
        <begin position="381"/>
        <end position="402"/>
    </location>
</feature>
<dbReference type="Gene3D" id="1.10.287.1490">
    <property type="match status" value="1"/>
</dbReference>
<feature type="region of interest" description="Disordered" evidence="2">
    <location>
        <begin position="640"/>
        <end position="763"/>
    </location>
</feature>
<evidence type="ECO:0000259" key="3">
    <source>
        <dbReference type="PROSITE" id="PS51082"/>
    </source>
</evidence>
<feature type="compositionally biased region" description="Basic and acidic residues" evidence="2">
    <location>
        <begin position="747"/>
        <end position="763"/>
    </location>
</feature>
<evidence type="ECO:0000313" key="5">
    <source>
        <dbReference type="Proteomes" id="UP001487740"/>
    </source>
</evidence>
<feature type="compositionally biased region" description="Polar residues" evidence="2">
    <location>
        <begin position="236"/>
        <end position="264"/>
    </location>
</feature>
<feature type="compositionally biased region" description="Low complexity" evidence="2">
    <location>
        <begin position="287"/>
        <end position="296"/>
    </location>
</feature>
<gene>
    <name evidence="4" type="ORF">O3P69_008121</name>
</gene>